<dbReference type="EMBL" id="JAVQLW010000004">
    <property type="protein sequence ID" value="MDS9469803.1"/>
    <property type="molecule type" value="Genomic_DNA"/>
</dbReference>
<dbReference type="Gene3D" id="2.40.128.130">
    <property type="entry name" value="Autotransporter beta-domain"/>
    <property type="match status" value="1"/>
</dbReference>
<sequence length="310" mass="33433">MIGLSFAAADPLHALSVSNVLSYSIESQAEGVLSLLGISAIPDSASSALQLKGDIARGSRSKFETWQVSGGFTWSDELPLYLEGSIGYNRYNPDLLITEDAESARLRPKWTGFAATGGVGWDFALTDTLTFRPILNLTIGQVFSDTQYVAQFIAEHLGNYDTAFIKDGGLTVGGYGGALALVYNESWASGSEADAVLRYTDIHLEPIGGDKDVVGSASARTLALWSRLRVPNSMQAFGSPMRTVYEFSASYLAGDQGEVLRTDWLAQIGVGLEINTQKTKIPLIEEGRMVFRYTMGEKLNGWGVGLAVSF</sequence>
<evidence type="ECO:0000259" key="1">
    <source>
        <dbReference type="Pfam" id="PF03797"/>
    </source>
</evidence>
<organism evidence="2 3">
    <name type="scientific">Paracoccus aurantius</name>
    <dbReference type="NCBI Taxonomy" id="3073814"/>
    <lineage>
        <taxon>Bacteria</taxon>
        <taxon>Pseudomonadati</taxon>
        <taxon>Pseudomonadota</taxon>
        <taxon>Alphaproteobacteria</taxon>
        <taxon>Rhodobacterales</taxon>
        <taxon>Paracoccaceae</taxon>
        <taxon>Paracoccus</taxon>
    </lineage>
</organism>
<protein>
    <submittedName>
        <fullName evidence="2">Autotransporter outer membrane beta-barrel domain-containing protein</fullName>
    </submittedName>
</protein>
<name>A0ABU2HXP0_9RHOB</name>
<feature type="domain" description="Autotransporter" evidence="1">
    <location>
        <begin position="52"/>
        <end position="145"/>
    </location>
</feature>
<reference evidence="3" key="1">
    <citation type="submission" date="2023-07" db="EMBL/GenBank/DDBJ databases">
        <title>Paracoccus sp. MBLB3053 whole genome sequence.</title>
        <authorList>
            <person name="Hwang C.Y."/>
            <person name="Cho E.-S."/>
            <person name="Seo M.-J."/>
        </authorList>
    </citation>
    <scope>NUCLEOTIDE SEQUENCE [LARGE SCALE GENOMIC DNA]</scope>
    <source>
        <strain evidence="3">MBLB3053</strain>
    </source>
</reference>
<dbReference type="SUPFAM" id="SSF103515">
    <property type="entry name" value="Autotransporter"/>
    <property type="match status" value="1"/>
</dbReference>
<dbReference type="InterPro" id="IPR036709">
    <property type="entry name" value="Autotransporte_beta_dom_sf"/>
</dbReference>
<dbReference type="RefSeq" id="WP_311162537.1">
    <property type="nucleotide sequence ID" value="NZ_JAVQLW010000004.1"/>
</dbReference>
<accession>A0ABU2HXP0</accession>
<evidence type="ECO:0000313" key="2">
    <source>
        <dbReference type="EMBL" id="MDS9469803.1"/>
    </source>
</evidence>
<gene>
    <name evidence="2" type="ORF">RGQ15_19780</name>
</gene>
<dbReference type="Pfam" id="PF03797">
    <property type="entry name" value="Autotransporter"/>
    <property type="match status" value="1"/>
</dbReference>
<proteinExistence type="predicted"/>
<dbReference type="InterPro" id="IPR005546">
    <property type="entry name" value="Autotransporte_beta"/>
</dbReference>
<evidence type="ECO:0000313" key="3">
    <source>
        <dbReference type="Proteomes" id="UP001269144"/>
    </source>
</evidence>
<keyword evidence="3" id="KW-1185">Reference proteome</keyword>
<dbReference type="Proteomes" id="UP001269144">
    <property type="component" value="Unassembled WGS sequence"/>
</dbReference>
<comment type="caution">
    <text evidence="2">The sequence shown here is derived from an EMBL/GenBank/DDBJ whole genome shotgun (WGS) entry which is preliminary data.</text>
</comment>